<reference evidence="1 2" key="1">
    <citation type="submission" date="2024-09" db="EMBL/GenBank/DDBJ databases">
        <authorList>
            <person name="Sun Q."/>
            <person name="Mori K."/>
        </authorList>
    </citation>
    <scope>NUCLEOTIDE SEQUENCE [LARGE SCALE GENOMIC DNA]</scope>
    <source>
        <strain evidence="1 2">JCM 6917</strain>
    </source>
</reference>
<dbReference type="EMBL" id="JBHMCY010000124">
    <property type="protein sequence ID" value="MFB9467637.1"/>
    <property type="molecule type" value="Genomic_DNA"/>
</dbReference>
<protein>
    <submittedName>
        <fullName evidence="1">Uncharacterized protein</fullName>
    </submittedName>
</protein>
<evidence type="ECO:0000313" key="1">
    <source>
        <dbReference type="EMBL" id="MFB9467637.1"/>
    </source>
</evidence>
<proteinExistence type="predicted"/>
<name>A0ABV5NBH1_9ACTN</name>
<sequence>MRIRPELPDRRRHASVELFLFPRDGAAFDRHIEASEVEHGFEQHTAFVFRRPSAAGLESLVTAWRTGAGLLWEGGGYNPQEGPGGSTVLYFVRDPAWSARSRRRFELHCAGDLREFTARIPQETEAVRHAYAAWRSTEHVVSI</sequence>
<organism evidence="1 2">
    <name type="scientific">Streptomyces cinereospinus</name>
    <dbReference type="NCBI Taxonomy" id="285561"/>
    <lineage>
        <taxon>Bacteria</taxon>
        <taxon>Bacillati</taxon>
        <taxon>Actinomycetota</taxon>
        <taxon>Actinomycetes</taxon>
        <taxon>Kitasatosporales</taxon>
        <taxon>Streptomycetaceae</taxon>
        <taxon>Streptomyces</taxon>
    </lineage>
</organism>
<comment type="caution">
    <text evidence="1">The sequence shown here is derived from an EMBL/GenBank/DDBJ whole genome shotgun (WGS) entry which is preliminary data.</text>
</comment>
<evidence type="ECO:0000313" key="2">
    <source>
        <dbReference type="Proteomes" id="UP001589709"/>
    </source>
</evidence>
<dbReference type="Proteomes" id="UP001589709">
    <property type="component" value="Unassembled WGS sequence"/>
</dbReference>
<accession>A0ABV5NBH1</accession>
<gene>
    <name evidence="1" type="ORF">ACFF45_34395</name>
</gene>
<dbReference type="RefSeq" id="WP_381350926.1">
    <property type="nucleotide sequence ID" value="NZ_JBHMCY010000124.1"/>
</dbReference>
<keyword evidence="2" id="KW-1185">Reference proteome</keyword>